<comment type="similarity">
    <text evidence="1">Belongs to the aldo/keto reductase family.</text>
</comment>
<accession>A0A4U5MGH6</accession>
<evidence type="ECO:0000256" key="2">
    <source>
        <dbReference type="ARBA" id="ARBA00022857"/>
    </source>
</evidence>
<evidence type="ECO:0000313" key="9">
    <source>
        <dbReference type="Proteomes" id="UP000298663"/>
    </source>
</evidence>
<dbReference type="PANTHER" id="PTHR43827">
    <property type="entry name" value="2,5-DIKETO-D-GLUCONIC ACID REDUCTASE"/>
    <property type="match status" value="1"/>
</dbReference>
<dbReference type="InterPro" id="IPR023210">
    <property type="entry name" value="NADP_OxRdtase_dom"/>
</dbReference>
<gene>
    <name evidence="8" type="ORF">L596_024361</name>
</gene>
<evidence type="ECO:0000256" key="3">
    <source>
        <dbReference type="ARBA" id="ARBA00023002"/>
    </source>
</evidence>
<feature type="binding site" evidence="5">
    <location>
        <position position="117"/>
    </location>
    <ligand>
        <name>substrate</name>
    </ligand>
</feature>
<evidence type="ECO:0000313" key="8">
    <source>
        <dbReference type="EMBL" id="TKR68370.1"/>
    </source>
</evidence>
<feature type="site" description="Lowers pKa of active site Tyr" evidence="6">
    <location>
        <position position="84"/>
    </location>
</feature>
<dbReference type="STRING" id="34508.A0A4U5MGH6"/>
<evidence type="ECO:0000256" key="1">
    <source>
        <dbReference type="ARBA" id="ARBA00007905"/>
    </source>
</evidence>
<reference evidence="8 9" key="1">
    <citation type="journal article" date="2015" name="Genome Biol.">
        <title>Comparative genomics of Steinernema reveals deeply conserved gene regulatory networks.</title>
        <authorList>
            <person name="Dillman A.R."/>
            <person name="Macchietto M."/>
            <person name="Porter C.F."/>
            <person name="Rogers A."/>
            <person name="Williams B."/>
            <person name="Antoshechkin I."/>
            <person name="Lee M.M."/>
            <person name="Goodwin Z."/>
            <person name="Lu X."/>
            <person name="Lewis E.E."/>
            <person name="Goodrich-Blair H."/>
            <person name="Stock S.P."/>
            <person name="Adams B.J."/>
            <person name="Sternberg P.W."/>
            <person name="Mortazavi A."/>
        </authorList>
    </citation>
    <scope>NUCLEOTIDE SEQUENCE [LARGE SCALE GENOMIC DNA]</scope>
    <source>
        <strain evidence="8 9">ALL</strain>
    </source>
</reference>
<comment type="caution">
    <text evidence="8">The sequence shown here is derived from an EMBL/GenBank/DDBJ whole genome shotgun (WGS) entry which is preliminary data.</text>
</comment>
<dbReference type="PRINTS" id="PR00069">
    <property type="entry name" value="ALDKETRDTASE"/>
</dbReference>
<dbReference type="SUPFAM" id="SSF51430">
    <property type="entry name" value="NAD(P)-linked oxidoreductase"/>
    <property type="match status" value="1"/>
</dbReference>
<reference evidence="8 9" key="2">
    <citation type="journal article" date="2019" name="G3 (Bethesda)">
        <title>Hybrid Assembly of the Genome of the Entomopathogenic Nematode Steinernema carpocapsae Identifies the X-Chromosome.</title>
        <authorList>
            <person name="Serra L."/>
            <person name="Macchietto M."/>
            <person name="Macias-Munoz A."/>
            <person name="McGill C.J."/>
            <person name="Rodriguez I.M."/>
            <person name="Rodriguez B."/>
            <person name="Murad R."/>
            <person name="Mortazavi A."/>
        </authorList>
    </citation>
    <scope>NUCLEOTIDE SEQUENCE [LARGE SCALE GENOMIC DNA]</scope>
    <source>
        <strain evidence="8 9">ALL</strain>
    </source>
</reference>
<dbReference type="FunFam" id="3.20.20.100:FF:000002">
    <property type="entry name" value="2,5-diketo-D-gluconic acid reductase A"/>
    <property type="match status" value="1"/>
</dbReference>
<dbReference type="AlphaFoldDB" id="A0A4U5MGH6"/>
<proteinExistence type="inferred from homology"/>
<feature type="active site" description="Proton donor" evidence="4">
    <location>
        <position position="50"/>
    </location>
</feature>
<dbReference type="Pfam" id="PF00248">
    <property type="entry name" value="Aldo_ket_red"/>
    <property type="match status" value="1"/>
</dbReference>
<name>A0A4U5MGH6_STECR</name>
<dbReference type="EMBL" id="AZBU02000008">
    <property type="protein sequence ID" value="TKR68370.1"/>
    <property type="molecule type" value="Genomic_DNA"/>
</dbReference>
<dbReference type="PANTHER" id="PTHR43827:SF3">
    <property type="entry name" value="NADP-DEPENDENT OXIDOREDUCTASE DOMAIN-CONTAINING PROTEIN"/>
    <property type="match status" value="1"/>
</dbReference>
<sequence>MDQTAADYVKEKMPQIGLGTYQMRAEPALFEVIKRGFELGYRFIDTAQCYGNEAMIGRILQRLFDPQSPDFAKLKRSDIFITSKVSPANQGKEKVEKSVRLSLEHLQTDYLDLVLIHWPGASKYVVSNPKNKVLRRETWLELERLQKEGLVRATGVSNYTVTHLNEMLEYASILPVVNQCEYHPHFAETYLVDFCKLHNIHFQAYSSFGSPDGVDDLFSDPKITTVAEKYSTSVPQFLLAWALSQGISVLPRTRSISHLETNWKAQGIFITKEDINDVISKKQIKYCWNPSAVA</sequence>
<dbReference type="PIRSF" id="PIRSF000097">
    <property type="entry name" value="AKR"/>
    <property type="match status" value="1"/>
</dbReference>
<evidence type="ECO:0000256" key="5">
    <source>
        <dbReference type="PIRSR" id="PIRSR000097-2"/>
    </source>
</evidence>
<protein>
    <recommendedName>
        <fullName evidence="7">NADP-dependent oxidoreductase domain-containing protein</fullName>
    </recommendedName>
</protein>
<organism evidence="8 9">
    <name type="scientific">Steinernema carpocapsae</name>
    <name type="common">Entomopathogenic nematode</name>
    <dbReference type="NCBI Taxonomy" id="34508"/>
    <lineage>
        <taxon>Eukaryota</taxon>
        <taxon>Metazoa</taxon>
        <taxon>Ecdysozoa</taxon>
        <taxon>Nematoda</taxon>
        <taxon>Chromadorea</taxon>
        <taxon>Rhabditida</taxon>
        <taxon>Tylenchina</taxon>
        <taxon>Panagrolaimomorpha</taxon>
        <taxon>Strongyloidoidea</taxon>
        <taxon>Steinernematidae</taxon>
        <taxon>Steinernema</taxon>
    </lineage>
</organism>
<dbReference type="OrthoDB" id="416253at2759"/>
<keyword evidence="3" id="KW-0560">Oxidoreductase</keyword>
<dbReference type="InterPro" id="IPR036812">
    <property type="entry name" value="NAD(P)_OxRdtase_dom_sf"/>
</dbReference>
<keyword evidence="9" id="KW-1185">Reference proteome</keyword>
<evidence type="ECO:0000256" key="6">
    <source>
        <dbReference type="PIRSR" id="PIRSR000097-3"/>
    </source>
</evidence>
<feature type="domain" description="NADP-dependent oxidoreductase" evidence="7">
    <location>
        <begin position="16"/>
        <end position="278"/>
    </location>
</feature>
<keyword evidence="2" id="KW-0521">NADP</keyword>
<dbReference type="Gene3D" id="3.20.20.100">
    <property type="entry name" value="NADP-dependent oxidoreductase domain"/>
    <property type="match status" value="1"/>
</dbReference>
<evidence type="ECO:0000259" key="7">
    <source>
        <dbReference type="Pfam" id="PF00248"/>
    </source>
</evidence>
<dbReference type="GO" id="GO:0016616">
    <property type="term" value="F:oxidoreductase activity, acting on the CH-OH group of donors, NAD or NADP as acceptor"/>
    <property type="evidence" value="ECO:0007669"/>
    <property type="project" value="UniProtKB-ARBA"/>
</dbReference>
<dbReference type="InterPro" id="IPR020471">
    <property type="entry name" value="AKR"/>
</dbReference>
<evidence type="ECO:0000256" key="4">
    <source>
        <dbReference type="PIRSR" id="PIRSR000097-1"/>
    </source>
</evidence>
<dbReference type="Proteomes" id="UP000298663">
    <property type="component" value="Unassembled WGS sequence"/>
</dbReference>